<dbReference type="PANTHER" id="PTHR43744:SF9">
    <property type="entry name" value="POLYGALACTURONAN_RHAMNOGALACTURONAN TRANSPORT SYSTEM PERMEASE PROTEIN YTCP"/>
    <property type="match status" value="1"/>
</dbReference>
<dbReference type="Pfam" id="PF00528">
    <property type="entry name" value="BPD_transp_1"/>
    <property type="match status" value="1"/>
</dbReference>
<dbReference type="CDD" id="cd06261">
    <property type="entry name" value="TM_PBP2"/>
    <property type="match status" value="1"/>
</dbReference>
<comment type="similarity">
    <text evidence="7">Belongs to the binding-protein-dependent transport system permease family.</text>
</comment>
<keyword evidence="5 7" id="KW-1133">Transmembrane helix</keyword>
<dbReference type="InterPro" id="IPR035906">
    <property type="entry name" value="MetI-like_sf"/>
</dbReference>
<name>A0A2A7MBW6_9CLOT</name>
<dbReference type="STRING" id="137838.GCA_001458595_00835"/>
<dbReference type="GeneID" id="68875906"/>
<feature type="transmembrane region" description="Helical" evidence="7">
    <location>
        <begin position="185"/>
        <end position="207"/>
    </location>
</feature>
<keyword evidence="3" id="KW-1003">Cell membrane</keyword>
<evidence type="ECO:0000256" key="4">
    <source>
        <dbReference type="ARBA" id="ARBA00022692"/>
    </source>
</evidence>
<gene>
    <name evidence="11" type="primary">araQ_3</name>
    <name evidence="9" type="ORF">CNEO_45206</name>
    <name evidence="11" type="ORF">CNEONATNEC25_00590</name>
    <name evidence="10" type="ORF">CQ394_18410</name>
</gene>
<dbReference type="PANTHER" id="PTHR43744">
    <property type="entry name" value="ABC TRANSPORTER PERMEASE PROTEIN MG189-RELATED-RELATED"/>
    <property type="match status" value="1"/>
</dbReference>
<evidence type="ECO:0000256" key="2">
    <source>
        <dbReference type="ARBA" id="ARBA00022448"/>
    </source>
</evidence>
<keyword evidence="12" id="KW-1185">Reference proteome</keyword>
<dbReference type="Proteomes" id="UP000431451">
    <property type="component" value="Unassembled WGS sequence"/>
</dbReference>
<comment type="subcellular location">
    <subcellularLocation>
        <location evidence="1 7">Cell membrane</location>
        <topology evidence="1 7">Multi-pass membrane protein</topology>
    </subcellularLocation>
</comment>
<evidence type="ECO:0000313" key="12">
    <source>
        <dbReference type="Proteomes" id="UP000220840"/>
    </source>
</evidence>
<feature type="domain" description="ABC transmembrane type-1" evidence="8">
    <location>
        <begin position="77"/>
        <end position="283"/>
    </location>
</feature>
<evidence type="ECO:0000313" key="10">
    <source>
        <dbReference type="EMBL" id="PEG29342.1"/>
    </source>
</evidence>
<evidence type="ECO:0000256" key="3">
    <source>
        <dbReference type="ARBA" id="ARBA00022475"/>
    </source>
</evidence>
<dbReference type="PROSITE" id="PS50928">
    <property type="entry name" value="ABC_TM1"/>
    <property type="match status" value="1"/>
</dbReference>
<dbReference type="EMBL" id="UWJD01000001">
    <property type="protein sequence ID" value="VCT82997.1"/>
    <property type="molecule type" value="Genomic_DNA"/>
</dbReference>
<evidence type="ECO:0000259" key="8">
    <source>
        <dbReference type="PROSITE" id="PS50928"/>
    </source>
</evidence>
<evidence type="ECO:0000313" key="13">
    <source>
        <dbReference type="Proteomes" id="UP000431451"/>
    </source>
</evidence>
<protein>
    <submittedName>
        <fullName evidence="9">ABC transporter, permease component XynG</fullName>
    </submittedName>
    <submittedName>
        <fullName evidence="10">Carbohydrate ABC transporter permease</fullName>
    </submittedName>
    <submittedName>
        <fullName evidence="11">L-arabinose transport system permease protein AraQ</fullName>
    </submittedName>
</protein>
<evidence type="ECO:0000256" key="1">
    <source>
        <dbReference type="ARBA" id="ARBA00004651"/>
    </source>
</evidence>
<dbReference type="GO" id="GO:0005886">
    <property type="term" value="C:plasma membrane"/>
    <property type="evidence" value="ECO:0007669"/>
    <property type="project" value="UniProtKB-SubCell"/>
</dbReference>
<sequence>MANWRRRSKRDIVYDTLIGIFMVLFLIVTLYPILNTLAISFNDGIDSVRGGIYLWPRVFTLQNYKSVFNNQNLSQAAFISVSRTVIGTVLQVFLTAMLAYVLSRKEYMFKKQLSFIYVLTMYVGGGMIPTYVLIKKLHLLNNFLVYILPGLVSAFNMIVIRTYMNGLPDSLSESAKIDGAGDFRIFIQIILPLCKPVLATVALFVAVGQWNSWFDSMLYCAGNSSLTTLQYELMKLLSAATQQGTSGTVDMMKNAGNIVTPKSIRAATTIITAAPIVCLYPFLQRYFVTGLTIGGVKE</sequence>
<dbReference type="AlphaFoldDB" id="A0A2A7MBW6"/>
<feature type="transmembrane region" description="Helical" evidence="7">
    <location>
        <begin position="76"/>
        <end position="102"/>
    </location>
</feature>
<keyword evidence="6 7" id="KW-0472">Membrane</keyword>
<dbReference type="Proteomes" id="UP000220840">
    <property type="component" value="Unassembled WGS sequence"/>
</dbReference>
<keyword evidence="2 7" id="KW-0813">Transport</keyword>
<reference evidence="9" key="3">
    <citation type="submission" date="2021-10" db="EMBL/GenBank/DDBJ databases">
        <authorList>
            <person name="Mesa V."/>
        </authorList>
    </citation>
    <scope>NUCLEOTIDE SEQUENCE</scope>
    <source>
        <strain evidence="9">CC3_PB</strain>
    </source>
</reference>
<reference evidence="10 12" key="1">
    <citation type="submission" date="2017-10" db="EMBL/GenBank/DDBJ databases">
        <title>Effective Description of Clostridium neonatale sp. nov. linked to necrotizing enterocolitis in neonates and a clarification of species assignable to the genus Clostridium (Prazmowski 1880) emend. Lawson and Rainey 2016.</title>
        <authorList>
            <person name="Bernard K."/>
            <person name="Burdz T."/>
            <person name="Wiebe D."/>
            <person name="Balcewich B."/>
            <person name="Alfa M."/>
            <person name="Bernier A.-M."/>
        </authorList>
    </citation>
    <scope>NUCLEOTIDE SEQUENCE [LARGE SCALE GENOMIC DNA]</scope>
    <source>
        <strain evidence="10 12">LCDC99A005</strain>
    </source>
</reference>
<keyword evidence="4 7" id="KW-0812">Transmembrane</keyword>
<evidence type="ECO:0000256" key="6">
    <source>
        <dbReference type="ARBA" id="ARBA00023136"/>
    </source>
</evidence>
<dbReference type="SUPFAM" id="SSF161098">
    <property type="entry name" value="MetI-like"/>
    <property type="match status" value="1"/>
</dbReference>
<dbReference type="OrthoDB" id="157184at2"/>
<dbReference type="RefSeq" id="WP_058293769.1">
    <property type="nucleotide sequence ID" value="NZ_CAKJVD010000014.1"/>
</dbReference>
<dbReference type="EMBL" id="CAKJVE010000004">
    <property type="protein sequence ID" value="CAG9711301.1"/>
    <property type="molecule type" value="Genomic_DNA"/>
</dbReference>
<feature type="transmembrane region" description="Helical" evidence="7">
    <location>
        <begin position="12"/>
        <end position="34"/>
    </location>
</feature>
<organism evidence="10 12">
    <name type="scientific">Clostridium neonatale</name>
    <dbReference type="NCBI Taxonomy" id="137838"/>
    <lineage>
        <taxon>Bacteria</taxon>
        <taxon>Bacillati</taxon>
        <taxon>Bacillota</taxon>
        <taxon>Clostridia</taxon>
        <taxon>Eubacteriales</taxon>
        <taxon>Clostridiaceae</taxon>
        <taxon>Clostridium</taxon>
    </lineage>
</organism>
<evidence type="ECO:0000256" key="5">
    <source>
        <dbReference type="ARBA" id="ARBA00022989"/>
    </source>
</evidence>
<evidence type="ECO:0000313" key="11">
    <source>
        <dbReference type="EMBL" id="VCT82997.1"/>
    </source>
</evidence>
<proteinExistence type="inferred from homology"/>
<evidence type="ECO:0000256" key="7">
    <source>
        <dbReference type="RuleBase" id="RU363032"/>
    </source>
</evidence>
<accession>A0A2A7MBW6</accession>
<dbReference type="EMBL" id="PDCJ01000004">
    <property type="protein sequence ID" value="PEG29342.1"/>
    <property type="molecule type" value="Genomic_DNA"/>
</dbReference>
<dbReference type="Gene3D" id="1.10.3720.10">
    <property type="entry name" value="MetI-like"/>
    <property type="match status" value="1"/>
</dbReference>
<dbReference type="GO" id="GO:0055085">
    <property type="term" value="P:transmembrane transport"/>
    <property type="evidence" value="ECO:0007669"/>
    <property type="project" value="InterPro"/>
</dbReference>
<feature type="transmembrane region" description="Helical" evidence="7">
    <location>
        <begin position="264"/>
        <end position="283"/>
    </location>
</feature>
<reference evidence="11 13" key="2">
    <citation type="submission" date="2018-06" db="EMBL/GenBank/DDBJ databases">
        <authorList>
            <consortium name="IHU Genomes"/>
        </authorList>
    </citation>
    <scope>NUCLEOTIDE SEQUENCE [LARGE SCALE GENOMIC DNA]</scope>
    <source>
        <strain evidence="11 13">NEC25</strain>
    </source>
</reference>
<feature type="transmembrane region" description="Helical" evidence="7">
    <location>
        <begin position="114"/>
        <end position="134"/>
    </location>
</feature>
<evidence type="ECO:0000313" key="9">
    <source>
        <dbReference type="EMBL" id="CAG9711301.1"/>
    </source>
</evidence>
<dbReference type="Proteomes" id="UP000789738">
    <property type="component" value="Unassembled WGS sequence"/>
</dbReference>
<feature type="transmembrane region" description="Helical" evidence="7">
    <location>
        <begin position="146"/>
        <end position="164"/>
    </location>
</feature>
<dbReference type="InterPro" id="IPR000515">
    <property type="entry name" value="MetI-like"/>
</dbReference>